<dbReference type="SUPFAM" id="SSF56672">
    <property type="entry name" value="DNA/RNA polymerases"/>
    <property type="match status" value="1"/>
</dbReference>
<keyword evidence="1" id="KW-0695">RNA-directed DNA polymerase</keyword>
<dbReference type="PANTHER" id="PTHR24559:SF450">
    <property type="entry name" value="RNA-DIRECTED DNA POLYMERASE HOMOLOG"/>
    <property type="match status" value="1"/>
</dbReference>
<name>A0A5B6VYU8_9ROSI</name>
<proteinExistence type="predicted"/>
<reference evidence="2" key="1">
    <citation type="journal article" date="2019" name="Plant Biotechnol. J.">
        <title>Genome sequencing of the Australian wild diploid species Gossypium australe highlights disease resistance and delayed gland morphogenesis.</title>
        <authorList>
            <person name="Cai Y."/>
            <person name="Cai X."/>
            <person name="Wang Q."/>
            <person name="Wang P."/>
            <person name="Zhang Y."/>
            <person name="Cai C."/>
            <person name="Xu Y."/>
            <person name="Wang K."/>
            <person name="Zhou Z."/>
            <person name="Wang C."/>
            <person name="Geng S."/>
            <person name="Li B."/>
            <person name="Dong Q."/>
            <person name="Hou Y."/>
            <person name="Wang H."/>
            <person name="Ai P."/>
            <person name="Liu Z."/>
            <person name="Yi F."/>
            <person name="Sun M."/>
            <person name="An G."/>
            <person name="Cheng J."/>
            <person name="Zhang Y."/>
            <person name="Shi Q."/>
            <person name="Xie Y."/>
            <person name="Shi X."/>
            <person name="Chang Y."/>
            <person name="Huang F."/>
            <person name="Chen Y."/>
            <person name="Hong S."/>
            <person name="Mi L."/>
            <person name="Sun Q."/>
            <person name="Zhang L."/>
            <person name="Zhou B."/>
            <person name="Peng R."/>
            <person name="Zhang X."/>
            <person name="Liu F."/>
        </authorList>
    </citation>
    <scope>NUCLEOTIDE SEQUENCE [LARGE SCALE GENOMIC DNA]</scope>
    <source>
        <strain evidence="2">cv. PA1801</strain>
    </source>
</reference>
<dbReference type="GO" id="GO:0003964">
    <property type="term" value="F:RNA-directed DNA polymerase activity"/>
    <property type="evidence" value="ECO:0007669"/>
    <property type="project" value="UniProtKB-KW"/>
</dbReference>
<dbReference type="Proteomes" id="UP000325315">
    <property type="component" value="Unassembled WGS sequence"/>
</dbReference>
<dbReference type="InterPro" id="IPR053134">
    <property type="entry name" value="RNA-dir_DNA_polymerase"/>
</dbReference>
<dbReference type="EMBL" id="SMMG02000005">
    <property type="protein sequence ID" value="KAA3474611.1"/>
    <property type="molecule type" value="Genomic_DNA"/>
</dbReference>
<evidence type="ECO:0000313" key="2">
    <source>
        <dbReference type="Proteomes" id="UP000325315"/>
    </source>
</evidence>
<dbReference type="InterPro" id="IPR043502">
    <property type="entry name" value="DNA/RNA_pol_sf"/>
</dbReference>
<dbReference type="AlphaFoldDB" id="A0A5B6VYU8"/>
<evidence type="ECO:0000313" key="1">
    <source>
        <dbReference type="EMBL" id="KAA3474611.1"/>
    </source>
</evidence>
<keyword evidence="1" id="KW-0548">Nucleotidyltransferase</keyword>
<accession>A0A5B6VYU8</accession>
<gene>
    <name evidence="1" type="ORF">EPI10_024880</name>
</gene>
<dbReference type="OrthoDB" id="1738534at2759"/>
<dbReference type="Gene3D" id="3.30.70.270">
    <property type="match status" value="1"/>
</dbReference>
<keyword evidence="2" id="KW-1185">Reference proteome</keyword>
<dbReference type="InterPro" id="IPR043128">
    <property type="entry name" value="Rev_trsase/Diguanyl_cyclase"/>
</dbReference>
<protein>
    <submittedName>
        <fullName evidence="1">RNA-directed DNA polymerase-like protein</fullName>
    </submittedName>
</protein>
<dbReference type="Gene3D" id="3.10.10.10">
    <property type="entry name" value="HIV Type 1 Reverse Transcriptase, subunit A, domain 1"/>
    <property type="match status" value="2"/>
</dbReference>
<comment type="caution">
    <text evidence="1">The sequence shown here is derived from an EMBL/GenBank/DDBJ whole genome shotgun (WGS) entry which is preliminary data.</text>
</comment>
<organism evidence="1 2">
    <name type="scientific">Gossypium australe</name>
    <dbReference type="NCBI Taxonomy" id="47621"/>
    <lineage>
        <taxon>Eukaryota</taxon>
        <taxon>Viridiplantae</taxon>
        <taxon>Streptophyta</taxon>
        <taxon>Embryophyta</taxon>
        <taxon>Tracheophyta</taxon>
        <taxon>Spermatophyta</taxon>
        <taxon>Magnoliopsida</taxon>
        <taxon>eudicotyledons</taxon>
        <taxon>Gunneridae</taxon>
        <taxon>Pentapetalae</taxon>
        <taxon>rosids</taxon>
        <taxon>malvids</taxon>
        <taxon>Malvales</taxon>
        <taxon>Malvaceae</taxon>
        <taxon>Malvoideae</taxon>
        <taxon>Gossypium</taxon>
    </lineage>
</organism>
<dbReference type="PANTHER" id="PTHR24559">
    <property type="entry name" value="TRANSPOSON TY3-I GAG-POL POLYPROTEIN"/>
    <property type="match status" value="1"/>
</dbReference>
<dbReference type="CDD" id="cd01647">
    <property type="entry name" value="RT_LTR"/>
    <property type="match status" value="1"/>
</dbReference>
<keyword evidence="1" id="KW-0808">Transferase</keyword>
<sequence length="135" mass="16084">MERMVDEMLQVGVIRDINSYFSSPIIMVKKKDGTWKLYVDYRHLNHMIIKHRMWEPDIHKTPFQTHKGLYEFLVMPFELTNASSTFQALMNSIFSPLLRKFVLDHLDYLREVFTIFASSAIICEKKQMSFRGYPN</sequence>